<dbReference type="SUPFAM" id="SSF52540">
    <property type="entry name" value="P-loop containing nucleoside triphosphate hydrolases"/>
    <property type="match status" value="1"/>
</dbReference>
<dbReference type="PANTHER" id="PTHR43384:SF6">
    <property type="entry name" value="SEPTUM SITE-DETERMINING PROTEIN MIND HOMOLOG, CHLOROPLASTIC"/>
    <property type="match status" value="1"/>
</dbReference>
<dbReference type="InterPro" id="IPR027417">
    <property type="entry name" value="P-loop_NTPase"/>
</dbReference>
<keyword evidence="4" id="KW-1185">Reference proteome</keyword>
<dbReference type="RefSeq" id="WP_077659577.1">
    <property type="nucleotide sequence ID" value="NZ_CP040021.1"/>
</dbReference>
<protein>
    <submittedName>
        <fullName evidence="3">Chromosome partitioning protein ParA</fullName>
    </submittedName>
</protein>
<comment type="caution">
    <text evidence="3">The sequence shown here is derived from an EMBL/GenBank/DDBJ whole genome shotgun (WGS) entry which is preliminary data.</text>
</comment>
<dbReference type="GO" id="GO:0016887">
    <property type="term" value="F:ATP hydrolysis activity"/>
    <property type="evidence" value="ECO:0007669"/>
    <property type="project" value="TreeGrafter"/>
</dbReference>
<dbReference type="AlphaFoldDB" id="A0AB36JV84"/>
<evidence type="ECO:0000256" key="1">
    <source>
        <dbReference type="ARBA" id="ARBA00022741"/>
    </source>
</evidence>
<evidence type="ECO:0000313" key="4">
    <source>
        <dbReference type="Proteomes" id="UP000189021"/>
    </source>
</evidence>
<dbReference type="PANTHER" id="PTHR43384">
    <property type="entry name" value="SEPTUM SITE-DETERMINING PROTEIN MIND HOMOLOG, CHLOROPLASTIC-RELATED"/>
    <property type="match status" value="1"/>
</dbReference>
<dbReference type="InterPro" id="IPR050625">
    <property type="entry name" value="ParA/MinD_ATPase"/>
</dbReference>
<dbReference type="Gene3D" id="3.40.50.300">
    <property type="entry name" value="P-loop containing nucleotide triphosphate hydrolases"/>
    <property type="match status" value="1"/>
</dbReference>
<evidence type="ECO:0000313" key="3">
    <source>
        <dbReference type="EMBL" id="OOE38885.1"/>
    </source>
</evidence>
<name>A0AB36JV84_9GAMM</name>
<gene>
    <name evidence="3" type="ORF">BZG00_11895</name>
</gene>
<accession>A0AB36JV84</accession>
<dbReference type="EMBL" id="MUEK01000012">
    <property type="protein sequence ID" value="OOE38885.1"/>
    <property type="molecule type" value="Genomic_DNA"/>
</dbReference>
<dbReference type="Proteomes" id="UP000189021">
    <property type="component" value="Unassembled WGS sequence"/>
</dbReference>
<keyword evidence="1" id="KW-0547">Nucleotide-binding</keyword>
<organism evidence="3 4">
    <name type="scientific">Salinivibrio kushneri</name>
    <dbReference type="NCBI Taxonomy" id="1908198"/>
    <lineage>
        <taxon>Bacteria</taxon>
        <taxon>Pseudomonadati</taxon>
        <taxon>Pseudomonadota</taxon>
        <taxon>Gammaproteobacteria</taxon>
        <taxon>Vibrionales</taxon>
        <taxon>Vibrionaceae</taxon>
        <taxon>Salinivibrio</taxon>
    </lineage>
</organism>
<keyword evidence="2" id="KW-0067">ATP-binding</keyword>
<evidence type="ECO:0000256" key="2">
    <source>
        <dbReference type="ARBA" id="ARBA00022840"/>
    </source>
</evidence>
<reference evidence="3 4" key="1">
    <citation type="journal article" date="2017" name="Genome Announc.">
        <title>Draft Genome Sequences of Salinivibrio proteolyticus, Salinivibrio sharmensis, Salinivibrio siamensis, Salinivibrio costicola subsp. alcaliphilus, Salinivibrio costicola subsp. vallismortis, and 29 New Isolates Belonging to the Genus Salinivibrio.</title>
        <authorList>
            <person name="Lopez-Hermoso C."/>
            <person name="de la Haba R.R."/>
            <person name="Sanchez-Porro C."/>
            <person name="Bayliss S.C."/>
            <person name="Feil E.J."/>
            <person name="Ventosa A."/>
        </authorList>
    </citation>
    <scope>NUCLEOTIDE SEQUENCE [LARGE SCALE GENOMIC DNA]</scope>
    <source>
        <strain evidence="3 4">AL184</strain>
    </source>
</reference>
<dbReference type="GO" id="GO:0005524">
    <property type="term" value="F:ATP binding"/>
    <property type="evidence" value="ECO:0007669"/>
    <property type="project" value="UniProtKB-KW"/>
</dbReference>
<dbReference type="GO" id="GO:0009898">
    <property type="term" value="C:cytoplasmic side of plasma membrane"/>
    <property type="evidence" value="ECO:0007669"/>
    <property type="project" value="TreeGrafter"/>
</dbReference>
<dbReference type="GO" id="GO:0051782">
    <property type="term" value="P:negative regulation of cell division"/>
    <property type="evidence" value="ECO:0007669"/>
    <property type="project" value="TreeGrafter"/>
</dbReference>
<dbReference type="Gene3D" id="3.40.50.2300">
    <property type="match status" value="1"/>
</dbReference>
<proteinExistence type="predicted"/>
<sequence>MFDLVDILKSNQSQQDDKDKITSVLFYQTEPCRSLVEEAFRFEGVSAPEICKNSDMVITDHVRQQSVEIVLVELNSSQDVTGDARRISHLLPSHASVIVIGSEDAISTIRNLKQMGFYYLFWPITKQELIDFVRSVSDNRQRNRGVGQNRRAKRISVVGTKGGVGTTLVASELAHQLVSEKKASCIVVDHNYTSGDLDIMLGIKKFEKREVQKGAFSSSLDLSSAQSLLTKHSEMLSVLALSSSQYSADELNDYHNSAADILSSECNFIIEDVSGSSGFTHRNQQRWLSSDCIILVLTPTVAALRDAGRLKLSIDSMDENARPRLILVVNNNFPGKFATVTEDDIEKFLQCPVDVNIPFNGKIGELLLEGERIARSKINASGPIHKLASLVVGESVEAPSTLAKLTNLFSRKRQAE</sequence>
<dbReference type="GO" id="GO:0005829">
    <property type="term" value="C:cytosol"/>
    <property type="evidence" value="ECO:0007669"/>
    <property type="project" value="TreeGrafter"/>
</dbReference>